<name>A0A0B1RSX1_OESDE</name>
<dbReference type="EMBL" id="KN613424">
    <property type="protein sequence ID" value="KHJ74746.1"/>
    <property type="molecule type" value="Genomic_DNA"/>
</dbReference>
<organism evidence="1 2">
    <name type="scientific">Oesophagostomum dentatum</name>
    <name type="common">Nodular worm</name>
    <dbReference type="NCBI Taxonomy" id="61180"/>
    <lineage>
        <taxon>Eukaryota</taxon>
        <taxon>Metazoa</taxon>
        <taxon>Ecdysozoa</taxon>
        <taxon>Nematoda</taxon>
        <taxon>Chromadorea</taxon>
        <taxon>Rhabditida</taxon>
        <taxon>Rhabditina</taxon>
        <taxon>Rhabditomorpha</taxon>
        <taxon>Strongyloidea</taxon>
        <taxon>Strongylidae</taxon>
        <taxon>Oesophagostomum</taxon>
    </lineage>
</organism>
<keyword evidence="2" id="KW-1185">Reference proteome</keyword>
<gene>
    <name evidence="1" type="ORF">OESDEN_25638</name>
</gene>
<accession>A0A0B1RSX1</accession>
<reference evidence="1 2" key="1">
    <citation type="submission" date="2014-03" db="EMBL/GenBank/DDBJ databases">
        <title>Draft genome of the hookworm Oesophagostomum dentatum.</title>
        <authorList>
            <person name="Mitreva M."/>
        </authorList>
    </citation>
    <scope>NUCLEOTIDE SEQUENCE [LARGE SCALE GENOMIC DNA]</scope>
    <source>
        <strain evidence="1 2">OD-Hann</strain>
    </source>
</reference>
<dbReference type="Proteomes" id="UP000053660">
    <property type="component" value="Unassembled WGS sequence"/>
</dbReference>
<proteinExistence type="predicted"/>
<dbReference type="AlphaFoldDB" id="A0A0B1RSX1"/>
<evidence type="ECO:0000313" key="1">
    <source>
        <dbReference type="EMBL" id="KHJ74746.1"/>
    </source>
</evidence>
<evidence type="ECO:0000313" key="2">
    <source>
        <dbReference type="Proteomes" id="UP000053660"/>
    </source>
</evidence>
<protein>
    <submittedName>
        <fullName evidence="1">Uncharacterized protein</fullName>
    </submittedName>
</protein>
<sequence>MAAYLQDESLEIREEAASVLSKLVLNTDMPLNPDVCYRLITEVVLESEKPLRKFEQDENSNGDLLYDACSTNAYAESHLFGDFAEVRKMVNELLTA</sequence>